<dbReference type="EMBL" id="LAZR01059434">
    <property type="protein sequence ID" value="KKK67795.1"/>
    <property type="molecule type" value="Genomic_DNA"/>
</dbReference>
<reference evidence="3" key="1">
    <citation type="journal article" date="2015" name="Nature">
        <title>Complex archaea that bridge the gap between prokaryotes and eukaryotes.</title>
        <authorList>
            <person name="Spang A."/>
            <person name="Saw J.H."/>
            <person name="Jorgensen S.L."/>
            <person name="Zaremba-Niedzwiedzka K."/>
            <person name="Martijn J."/>
            <person name="Lind A.E."/>
            <person name="van Eijk R."/>
            <person name="Schleper C."/>
            <person name="Guy L."/>
            <person name="Ettema T.J."/>
        </authorList>
    </citation>
    <scope>NUCLEOTIDE SEQUENCE</scope>
</reference>
<keyword evidence="2" id="KW-0472">Membrane</keyword>
<dbReference type="AlphaFoldDB" id="A0A0F8Y2K9"/>
<sequence>MTTDIALWVAGILLVPAILWAIHCTVTMNKVKKDVSSLVKMHRGTNENLKENTRAIRSLTHYIKWFVTHQSGAEPPPPLEGGATAVGSD</sequence>
<gene>
    <name evidence="3" type="ORF">LCGC14_2950510</name>
</gene>
<keyword evidence="2" id="KW-0812">Transmembrane</keyword>
<organism evidence="3">
    <name type="scientific">marine sediment metagenome</name>
    <dbReference type="NCBI Taxonomy" id="412755"/>
    <lineage>
        <taxon>unclassified sequences</taxon>
        <taxon>metagenomes</taxon>
        <taxon>ecological metagenomes</taxon>
    </lineage>
</organism>
<feature type="region of interest" description="Disordered" evidence="1">
    <location>
        <begin position="70"/>
        <end position="89"/>
    </location>
</feature>
<name>A0A0F8Y2K9_9ZZZZ</name>
<protein>
    <submittedName>
        <fullName evidence="3">Uncharacterized protein</fullName>
    </submittedName>
</protein>
<evidence type="ECO:0000256" key="1">
    <source>
        <dbReference type="SAM" id="MobiDB-lite"/>
    </source>
</evidence>
<evidence type="ECO:0000256" key="2">
    <source>
        <dbReference type="SAM" id="Phobius"/>
    </source>
</evidence>
<accession>A0A0F8Y2K9</accession>
<comment type="caution">
    <text evidence="3">The sequence shown here is derived from an EMBL/GenBank/DDBJ whole genome shotgun (WGS) entry which is preliminary data.</text>
</comment>
<feature type="transmembrane region" description="Helical" evidence="2">
    <location>
        <begin position="6"/>
        <end position="26"/>
    </location>
</feature>
<keyword evidence="2" id="KW-1133">Transmembrane helix</keyword>
<proteinExistence type="predicted"/>
<evidence type="ECO:0000313" key="3">
    <source>
        <dbReference type="EMBL" id="KKK67795.1"/>
    </source>
</evidence>